<evidence type="ECO:0000313" key="2">
    <source>
        <dbReference type="EMBL" id="ODQ78224.1"/>
    </source>
</evidence>
<feature type="non-terminal residue" evidence="2">
    <location>
        <position position="77"/>
    </location>
</feature>
<keyword evidence="3" id="KW-1185">Reference proteome</keyword>
<dbReference type="GeneID" id="30147455"/>
<evidence type="ECO:0000313" key="3">
    <source>
        <dbReference type="Proteomes" id="UP000094336"/>
    </source>
</evidence>
<name>A0A1E3QL83_9ASCO</name>
<dbReference type="RefSeq" id="XP_018983552.1">
    <property type="nucleotide sequence ID" value="XM_019129602.1"/>
</dbReference>
<accession>A0A1E3QL83</accession>
<evidence type="ECO:0000256" key="1">
    <source>
        <dbReference type="SAM" id="MobiDB-lite"/>
    </source>
</evidence>
<reference evidence="3" key="1">
    <citation type="submission" date="2016-05" db="EMBL/GenBank/DDBJ databases">
        <title>Comparative genomics of biotechnologically important yeasts.</title>
        <authorList>
            <consortium name="DOE Joint Genome Institute"/>
            <person name="Riley R."/>
            <person name="Haridas S."/>
            <person name="Wolfe K.H."/>
            <person name="Lopes M.R."/>
            <person name="Hittinger C.T."/>
            <person name="Goker M."/>
            <person name="Salamov A."/>
            <person name="Wisecaver J."/>
            <person name="Long T.M."/>
            <person name="Aerts A.L."/>
            <person name="Barry K."/>
            <person name="Choi C."/>
            <person name="Clum A."/>
            <person name="Coughlan A.Y."/>
            <person name="Deshpande S."/>
            <person name="Douglass A.P."/>
            <person name="Hanson S.J."/>
            <person name="Klenk H.-P."/>
            <person name="Labutti K."/>
            <person name="Lapidus A."/>
            <person name="Lindquist E."/>
            <person name="Lipzen A."/>
            <person name="Meier-Kolthoff J.P."/>
            <person name="Ohm R.A."/>
            <person name="Otillar R.P."/>
            <person name="Pangilinan J."/>
            <person name="Peng Y."/>
            <person name="Rokas A."/>
            <person name="Rosa C.A."/>
            <person name="Scheuner C."/>
            <person name="Sibirny A.A."/>
            <person name="Slot J.C."/>
            <person name="Stielow J.B."/>
            <person name="Sun H."/>
            <person name="Kurtzman C.P."/>
            <person name="Blackwell M."/>
            <person name="Grigoriev I.V."/>
            <person name="Jeffries T.W."/>
        </authorList>
    </citation>
    <scope>NUCLEOTIDE SEQUENCE [LARGE SCALE GENOMIC DNA]</scope>
    <source>
        <strain evidence="3">NRRL Y-12698</strain>
    </source>
</reference>
<feature type="region of interest" description="Disordered" evidence="1">
    <location>
        <begin position="1"/>
        <end position="25"/>
    </location>
</feature>
<dbReference type="AlphaFoldDB" id="A0A1E3QL83"/>
<protein>
    <submittedName>
        <fullName evidence="2">Uncharacterized protein</fullName>
    </submittedName>
</protein>
<dbReference type="Proteomes" id="UP000094336">
    <property type="component" value="Unassembled WGS sequence"/>
</dbReference>
<dbReference type="EMBL" id="KV454436">
    <property type="protein sequence ID" value="ODQ78224.1"/>
    <property type="molecule type" value="Genomic_DNA"/>
</dbReference>
<organism evidence="2 3">
    <name type="scientific">Babjeviella inositovora NRRL Y-12698</name>
    <dbReference type="NCBI Taxonomy" id="984486"/>
    <lineage>
        <taxon>Eukaryota</taxon>
        <taxon>Fungi</taxon>
        <taxon>Dikarya</taxon>
        <taxon>Ascomycota</taxon>
        <taxon>Saccharomycotina</taxon>
        <taxon>Pichiomycetes</taxon>
        <taxon>Serinales incertae sedis</taxon>
        <taxon>Babjeviella</taxon>
    </lineage>
</organism>
<proteinExistence type="predicted"/>
<feature type="compositionally biased region" description="Polar residues" evidence="1">
    <location>
        <begin position="1"/>
        <end position="12"/>
    </location>
</feature>
<dbReference type="OrthoDB" id="4066296at2759"/>
<sequence>MSSEQSPLSALQTHHLEEVPQVTHTAGETKTVFDIASELEKQLNDLLVRVEESDLEIKGKLDSIQHRLNALESKFKL</sequence>
<gene>
    <name evidence="2" type="ORF">BABINDRAFT_162889</name>
</gene>